<feature type="region of interest" description="Disordered" evidence="2">
    <location>
        <begin position="545"/>
        <end position="721"/>
    </location>
</feature>
<gene>
    <name evidence="3" type="ORF">B0F90DRAFT_1142222</name>
</gene>
<accession>A0AAD4LYY3</accession>
<feature type="compositionally biased region" description="Basic residues" evidence="2">
    <location>
        <begin position="592"/>
        <end position="603"/>
    </location>
</feature>
<name>A0AAD4LYY3_9AGAM</name>
<feature type="compositionally biased region" description="Polar residues" evidence="2">
    <location>
        <begin position="197"/>
        <end position="207"/>
    </location>
</feature>
<feature type="compositionally biased region" description="Low complexity" evidence="2">
    <location>
        <begin position="228"/>
        <end position="241"/>
    </location>
</feature>
<feature type="compositionally biased region" description="Acidic residues" evidence="2">
    <location>
        <begin position="492"/>
        <end position="507"/>
    </location>
</feature>
<feature type="coiled-coil region" evidence="1">
    <location>
        <begin position="407"/>
        <end position="434"/>
    </location>
</feature>
<feature type="compositionally biased region" description="Low complexity" evidence="2">
    <location>
        <begin position="582"/>
        <end position="591"/>
    </location>
</feature>
<organism evidence="3 4">
    <name type="scientific">Multifurca ochricompacta</name>
    <dbReference type="NCBI Taxonomy" id="376703"/>
    <lineage>
        <taxon>Eukaryota</taxon>
        <taxon>Fungi</taxon>
        <taxon>Dikarya</taxon>
        <taxon>Basidiomycota</taxon>
        <taxon>Agaricomycotina</taxon>
        <taxon>Agaricomycetes</taxon>
        <taxon>Russulales</taxon>
        <taxon>Russulaceae</taxon>
        <taxon>Multifurca</taxon>
    </lineage>
</organism>
<sequence length="721" mass="77515">MITRTNSHSHSRSIEPEPEPELELELEPEPEPSSSSNTNNNNYSSSSSSPDLLSFPSPTTLLSSPTRFATSSSMLRPRPRLPAGPRTRKQTTLLGSSSSSSSKDQDPSFQHHPSLHSSDPAPAWTAPGSGVQLTDPFSPSPQSLLPPLSTTLPAQPSINQQTELPIPIPDRSLPSHPPPSSSSYSYSTTPLSPHDPPQTTSSPSQDQLPLDPQHVSIQLTPDTSRAGTPTLPLTLSTSLMSPAPPRKPSQATISSISPPINPPPAQLDITPEPLPYKHLTLDAAHWALTSTELQSLVSSAIRESAKEQFIRLLPPSDIDSRLPEDSARIERSWDTASARWRFEAHRRNMLLRALAASGADGELLTQLSNTLCNIDTHAKDLLHASIHRNQLAAARDTHRASALAVALRKLNASYARRTRDLDKARAQIATLRSEVDEAWNAAHKEATEVDRLKTAAATKQREAVTDNITPTNAATTTATTTTTTTTTGGTEDPTDITDDDNAYEDDTSGSALPDGASVDLTTVSRAEVIDVMGKAIAAQARFTMMRTDHPSGSRPPPSAFGRRRSQSSPVTSRSNTPHRQLSIASQVSRASAARRRSIRKNKAGLRLPTSVRARSSSRSVVRGESGSSSNHKAQSKNRNKMGNESVRAEPPIPWLPMDAVGSFLEMEGRPTGEEDGDGDGDGDGDDNVEGDEEGEEEEEEGEGEKEKGEESRSVDISRAGA</sequence>
<feature type="compositionally biased region" description="Acidic residues" evidence="2">
    <location>
        <begin position="16"/>
        <end position="30"/>
    </location>
</feature>
<feature type="compositionally biased region" description="Polar residues" evidence="2">
    <location>
        <begin position="215"/>
        <end position="227"/>
    </location>
</feature>
<reference evidence="3" key="1">
    <citation type="journal article" date="2022" name="New Phytol.">
        <title>Evolutionary transition to the ectomycorrhizal habit in the genomes of a hyperdiverse lineage of mushroom-forming fungi.</title>
        <authorList>
            <person name="Looney B."/>
            <person name="Miyauchi S."/>
            <person name="Morin E."/>
            <person name="Drula E."/>
            <person name="Courty P.E."/>
            <person name="Kohler A."/>
            <person name="Kuo A."/>
            <person name="LaButti K."/>
            <person name="Pangilinan J."/>
            <person name="Lipzen A."/>
            <person name="Riley R."/>
            <person name="Andreopoulos W."/>
            <person name="He G."/>
            <person name="Johnson J."/>
            <person name="Nolan M."/>
            <person name="Tritt A."/>
            <person name="Barry K.W."/>
            <person name="Grigoriev I.V."/>
            <person name="Nagy L.G."/>
            <person name="Hibbett D."/>
            <person name="Henrissat B."/>
            <person name="Matheny P.B."/>
            <person name="Labbe J."/>
            <person name="Martin F.M."/>
        </authorList>
    </citation>
    <scope>NUCLEOTIDE SEQUENCE</scope>
    <source>
        <strain evidence="3">BPL690</strain>
    </source>
</reference>
<evidence type="ECO:0000256" key="1">
    <source>
        <dbReference type="SAM" id="Coils"/>
    </source>
</evidence>
<feature type="compositionally biased region" description="Low complexity" evidence="2">
    <location>
        <begin position="181"/>
        <end position="192"/>
    </location>
</feature>
<feature type="compositionally biased region" description="Polar residues" evidence="2">
    <location>
        <begin position="566"/>
        <end position="579"/>
    </location>
</feature>
<dbReference type="AlphaFoldDB" id="A0AAD4LYY3"/>
<feature type="compositionally biased region" description="Low complexity" evidence="2">
    <location>
        <begin position="140"/>
        <end position="157"/>
    </location>
</feature>
<dbReference type="EMBL" id="WTXG01000056">
    <property type="protein sequence ID" value="KAI0295630.1"/>
    <property type="molecule type" value="Genomic_DNA"/>
</dbReference>
<evidence type="ECO:0000313" key="4">
    <source>
        <dbReference type="Proteomes" id="UP001203297"/>
    </source>
</evidence>
<keyword evidence="4" id="KW-1185">Reference proteome</keyword>
<feature type="region of interest" description="Disordered" evidence="2">
    <location>
        <begin position="1"/>
        <end position="270"/>
    </location>
</feature>
<feature type="region of interest" description="Disordered" evidence="2">
    <location>
        <begin position="457"/>
        <end position="516"/>
    </location>
</feature>
<feature type="compositionally biased region" description="Basic and acidic residues" evidence="2">
    <location>
        <begin position="704"/>
        <end position="715"/>
    </location>
</feature>
<feature type="compositionally biased region" description="Low complexity" evidence="2">
    <location>
        <begin position="32"/>
        <end position="66"/>
    </location>
</feature>
<feature type="compositionally biased region" description="Acidic residues" evidence="2">
    <location>
        <begin position="673"/>
        <end position="703"/>
    </location>
</feature>
<keyword evidence="1" id="KW-0175">Coiled coil</keyword>
<feature type="compositionally biased region" description="Low complexity" evidence="2">
    <location>
        <begin position="610"/>
        <end position="629"/>
    </location>
</feature>
<dbReference type="Proteomes" id="UP001203297">
    <property type="component" value="Unassembled WGS sequence"/>
</dbReference>
<proteinExistence type="predicted"/>
<comment type="caution">
    <text evidence="3">The sequence shown here is derived from an EMBL/GenBank/DDBJ whole genome shotgun (WGS) entry which is preliminary data.</text>
</comment>
<evidence type="ECO:0000313" key="3">
    <source>
        <dbReference type="EMBL" id="KAI0295630.1"/>
    </source>
</evidence>
<evidence type="ECO:0000256" key="2">
    <source>
        <dbReference type="SAM" id="MobiDB-lite"/>
    </source>
</evidence>
<protein>
    <submittedName>
        <fullName evidence="3">Uncharacterized protein</fullName>
    </submittedName>
</protein>
<feature type="compositionally biased region" description="Low complexity" evidence="2">
    <location>
        <begin position="465"/>
        <end position="491"/>
    </location>
</feature>